<dbReference type="PROSITE" id="PS50262">
    <property type="entry name" value="G_PROTEIN_RECEP_F1_2"/>
    <property type="match status" value="1"/>
</dbReference>
<feature type="transmembrane region" description="Helical" evidence="8">
    <location>
        <begin position="324"/>
        <end position="344"/>
    </location>
</feature>
<evidence type="ECO:0000256" key="6">
    <source>
        <dbReference type="ARBA" id="ARBA00023136"/>
    </source>
</evidence>
<keyword evidence="11" id="KW-1185">Reference proteome</keyword>
<comment type="caution">
    <text evidence="10">The sequence shown here is derived from an EMBL/GenBank/DDBJ whole genome shotgun (WGS) entry which is preliminary data.</text>
</comment>
<feature type="transmembrane region" description="Helical" evidence="8">
    <location>
        <begin position="280"/>
        <end position="304"/>
    </location>
</feature>
<evidence type="ECO:0000256" key="1">
    <source>
        <dbReference type="ARBA" id="ARBA00004651"/>
    </source>
</evidence>
<feature type="transmembrane region" description="Helical" evidence="8">
    <location>
        <begin position="90"/>
        <end position="108"/>
    </location>
</feature>
<keyword evidence="6 8" id="KW-0472">Membrane</keyword>
<feature type="transmembrane region" description="Helical" evidence="8">
    <location>
        <begin position="153"/>
        <end position="175"/>
    </location>
</feature>
<dbReference type="InterPro" id="IPR000276">
    <property type="entry name" value="GPCR_Rhodpsn"/>
</dbReference>
<keyword evidence="2" id="KW-1003">Cell membrane</keyword>
<dbReference type="CDD" id="cd00637">
    <property type="entry name" value="7tm_classA_rhodopsin-like"/>
    <property type="match status" value="1"/>
</dbReference>
<dbReference type="PANTHER" id="PTHR37441:SF7">
    <property type="entry name" value="G-PROTEIN COUPLED RECEPTORS FAMILY 1 PROFILE DOMAIN-CONTAINING PROTEIN"/>
    <property type="match status" value="1"/>
</dbReference>
<reference evidence="10 11" key="2">
    <citation type="journal article" date="2019" name="G3 (Bethesda)">
        <title>Hybrid Assembly of the Genome of the Entomopathogenic Nematode Steinernema carpocapsae Identifies the X-Chromosome.</title>
        <authorList>
            <person name="Serra L."/>
            <person name="Macchietto M."/>
            <person name="Macias-Munoz A."/>
            <person name="McGill C.J."/>
            <person name="Rodriguez I.M."/>
            <person name="Rodriguez B."/>
            <person name="Murad R."/>
            <person name="Mortazavi A."/>
        </authorList>
    </citation>
    <scope>NUCLEOTIDE SEQUENCE [LARGE SCALE GENOMIC DNA]</scope>
    <source>
        <strain evidence="10 11">ALL</strain>
    </source>
</reference>
<feature type="transmembrane region" description="Helical" evidence="8">
    <location>
        <begin position="187"/>
        <end position="207"/>
    </location>
</feature>
<gene>
    <name evidence="10" type="ORF">L596_018900</name>
</gene>
<evidence type="ECO:0000313" key="10">
    <source>
        <dbReference type="EMBL" id="TKR78026.1"/>
    </source>
</evidence>
<sequence length="448" mass="50377">MLSLELLPIFEESPSPDPNWVSNCSDIAGVIRWYEEARDQLADGTIPTLTLVLSSTGLIINAIFIVLVARGLRNKLLPFKGYSLLLNRTITDLFVGFLTTLFVALHKFDAIKQPAPTKFNSSAPPTNSITEIQLEYLIPHGRTMFTLLLTVNFWAVAGVYGVLSLLTYVAVRYPMYYKVSITNRRTVFIMIVIWVIGGVYSALVVSLSSNNAFNVFNTAADLIQWTVSDEDYVLAISNLIIVLLSFILVASSYAAIISYLWKKSSKSGKAGLHLVSIGRLALNIVLFTSTCIVMASFVALPLYLKRHIDDLKETKLDCEQVRKIFHLGYQMAIWTTIAMTGWMVRIILDPVTNLLLDGRFKDVFNALCSSARRDSFSSNKIRAQNFLSRTEFLAKCARMNVIPISILHSDGHYFRYRSASEVEGDRSRSVRKKSRRFAGHINMDERVL</sequence>
<feature type="domain" description="G-protein coupled receptors family 1 profile" evidence="9">
    <location>
        <begin position="60"/>
        <end position="287"/>
    </location>
</feature>
<keyword evidence="7" id="KW-0807">Transducer</keyword>
<evidence type="ECO:0000256" key="4">
    <source>
        <dbReference type="ARBA" id="ARBA00022989"/>
    </source>
</evidence>
<dbReference type="InterPro" id="IPR017452">
    <property type="entry name" value="GPCR_Rhodpsn_7TM"/>
</dbReference>
<dbReference type="Proteomes" id="UP000298663">
    <property type="component" value="Unassembled WGS sequence"/>
</dbReference>
<dbReference type="GO" id="GO:0004930">
    <property type="term" value="F:G protein-coupled receptor activity"/>
    <property type="evidence" value="ECO:0007669"/>
    <property type="project" value="UniProtKB-KW"/>
</dbReference>
<dbReference type="AlphaFoldDB" id="A0A4U5N608"/>
<organism evidence="10 11">
    <name type="scientific">Steinernema carpocapsae</name>
    <name type="common">Entomopathogenic nematode</name>
    <dbReference type="NCBI Taxonomy" id="34508"/>
    <lineage>
        <taxon>Eukaryota</taxon>
        <taxon>Metazoa</taxon>
        <taxon>Ecdysozoa</taxon>
        <taxon>Nematoda</taxon>
        <taxon>Chromadorea</taxon>
        <taxon>Rhabditida</taxon>
        <taxon>Tylenchina</taxon>
        <taxon>Panagrolaimomorpha</taxon>
        <taxon>Strongyloidoidea</taxon>
        <taxon>Steinernematidae</taxon>
        <taxon>Steinernema</taxon>
    </lineage>
</organism>
<protein>
    <recommendedName>
        <fullName evidence="9">G-protein coupled receptors family 1 profile domain-containing protein</fullName>
    </recommendedName>
</protein>
<dbReference type="PANTHER" id="PTHR37441">
    <property type="entry name" value="PROTEIN CBG16518"/>
    <property type="match status" value="1"/>
</dbReference>
<name>A0A4U5N608_STECR</name>
<feature type="transmembrane region" description="Helical" evidence="8">
    <location>
        <begin position="49"/>
        <end position="69"/>
    </location>
</feature>
<dbReference type="Gene3D" id="1.20.1070.10">
    <property type="entry name" value="Rhodopsin 7-helix transmembrane proteins"/>
    <property type="match status" value="1"/>
</dbReference>
<evidence type="ECO:0000256" key="2">
    <source>
        <dbReference type="ARBA" id="ARBA00022475"/>
    </source>
</evidence>
<evidence type="ECO:0000256" key="8">
    <source>
        <dbReference type="SAM" id="Phobius"/>
    </source>
</evidence>
<feature type="transmembrane region" description="Helical" evidence="8">
    <location>
        <begin position="232"/>
        <end position="260"/>
    </location>
</feature>
<proteinExistence type="predicted"/>
<evidence type="ECO:0000259" key="9">
    <source>
        <dbReference type="PROSITE" id="PS50262"/>
    </source>
</evidence>
<accession>A0A4U5N608</accession>
<keyword evidence="5" id="KW-0675">Receptor</keyword>
<evidence type="ECO:0000256" key="5">
    <source>
        <dbReference type="ARBA" id="ARBA00023040"/>
    </source>
</evidence>
<comment type="subcellular location">
    <subcellularLocation>
        <location evidence="1">Cell membrane</location>
        <topology evidence="1">Multi-pass membrane protein</topology>
    </subcellularLocation>
</comment>
<keyword evidence="5" id="KW-0297">G-protein coupled receptor</keyword>
<dbReference type="InterPro" id="IPR040435">
    <property type="entry name" value="Put_GPCR_Chromadorea"/>
</dbReference>
<dbReference type="EMBL" id="AZBU02000005">
    <property type="protein sequence ID" value="TKR78026.1"/>
    <property type="molecule type" value="Genomic_DNA"/>
</dbReference>
<dbReference type="STRING" id="34508.A0A4U5N608"/>
<keyword evidence="3 8" id="KW-0812">Transmembrane</keyword>
<dbReference type="GO" id="GO:0005886">
    <property type="term" value="C:plasma membrane"/>
    <property type="evidence" value="ECO:0007669"/>
    <property type="project" value="UniProtKB-SubCell"/>
</dbReference>
<reference evidence="10 11" key="1">
    <citation type="journal article" date="2015" name="Genome Biol.">
        <title>Comparative genomics of Steinernema reveals deeply conserved gene regulatory networks.</title>
        <authorList>
            <person name="Dillman A.R."/>
            <person name="Macchietto M."/>
            <person name="Porter C.F."/>
            <person name="Rogers A."/>
            <person name="Williams B."/>
            <person name="Antoshechkin I."/>
            <person name="Lee M.M."/>
            <person name="Goodwin Z."/>
            <person name="Lu X."/>
            <person name="Lewis E.E."/>
            <person name="Goodrich-Blair H."/>
            <person name="Stock S.P."/>
            <person name="Adams B.J."/>
            <person name="Sternberg P.W."/>
            <person name="Mortazavi A."/>
        </authorList>
    </citation>
    <scope>NUCLEOTIDE SEQUENCE [LARGE SCALE GENOMIC DNA]</scope>
    <source>
        <strain evidence="10 11">ALL</strain>
    </source>
</reference>
<evidence type="ECO:0000256" key="3">
    <source>
        <dbReference type="ARBA" id="ARBA00022692"/>
    </source>
</evidence>
<dbReference type="Pfam" id="PF00001">
    <property type="entry name" value="7tm_1"/>
    <property type="match status" value="1"/>
</dbReference>
<evidence type="ECO:0000313" key="11">
    <source>
        <dbReference type="Proteomes" id="UP000298663"/>
    </source>
</evidence>
<keyword evidence="4 8" id="KW-1133">Transmembrane helix</keyword>
<dbReference type="OrthoDB" id="5830438at2759"/>
<evidence type="ECO:0000256" key="7">
    <source>
        <dbReference type="ARBA" id="ARBA00023224"/>
    </source>
</evidence>
<dbReference type="SUPFAM" id="SSF81321">
    <property type="entry name" value="Family A G protein-coupled receptor-like"/>
    <property type="match status" value="1"/>
</dbReference>